<dbReference type="Proteomes" id="UP001163603">
    <property type="component" value="Chromosome 3"/>
</dbReference>
<proteinExistence type="predicted"/>
<evidence type="ECO:0000313" key="2">
    <source>
        <dbReference type="Proteomes" id="UP001163603"/>
    </source>
</evidence>
<keyword evidence="2" id="KW-1185">Reference proteome</keyword>
<accession>A0ACC0Z9P6</accession>
<evidence type="ECO:0000313" key="1">
    <source>
        <dbReference type="EMBL" id="KAJ0047044.1"/>
    </source>
</evidence>
<name>A0ACC0Z9P6_9ROSI</name>
<comment type="caution">
    <text evidence="1">The sequence shown here is derived from an EMBL/GenBank/DDBJ whole genome shotgun (WGS) entry which is preliminary data.</text>
</comment>
<organism evidence="1 2">
    <name type="scientific">Pistacia integerrima</name>
    <dbReference type="NCBI Taxonomy" id="434235"/>
    <lineage>
        <taxon>Eukaryota</taxon>
        <taxon>Viridiplantae</taxon>
        <taxon>Streptophyta</taxon>
        <taxon>Embryophyta</taxon>
        <taxon>Tracheophyta</taxon>
        <taxon>Spermatophyta</taxon>
        <taxon>Magnoliopsida</taxon>
        <taxon>eudicotyledons</taxon>
        <taxon>Gunneridae</taxon>
        <taxon>Pentapetalae</taxon>
        <taxon>rosids</taxon>
        <taxon>malvids</taxon>
        <taxon>Sapindales</taxon>
        <taxon>Anacardiaceae</taxon>
        <taxon>Pistacia</taxon>
    </lineage>
</organism>
<gene>
    <name evidence="1" type="ORF">Pint_05750</name>
</gene>
<dbReference type="EMBL" id="CM047738">
    <property type="protein sequence ID" value="KAJ0047044.1"/>
    <property type="molecule type" value="Genomic_DNA"/>
</dbReference>
<reference evidence="2" key="1">
    <citation type="journal article" date="2023" name="G3 (Bethesda)">
        <title>Genome assembly and association tests identify interacting loci associated with vigor, precocity, and sex in interspecific pistachio rootstocks.</title>
        <authorList>
            <person name="Palmer W."/>
            <person name="Jacygrad E."/>
            <person name="Sagayaradj S."/>
            <person name="Cavanaugh K."/>
            <person name="Han R."/>
            <person name="Bertier L."/>
            <person name="Beede B."/>
            <person name="Kafkas S."/>
            <person name="Golino D."/>
            <person name="Preece J."/>
            <person name="Michelmore R."/>
        </authorList>
    </citation>
    <scope>NUCLEOTIDE SEQUENCE [LARGE SCALE GENOMIC DNA]</scope>
</reference>
<protein>
    <submittedName>
        <fullName evidence="1">Uncharacterized protein</fullName>
    </submittedName>
</protein>
<sequence>MLLMDNAIITPPSFLITAMSVLSLVLLIFLGCSEIMGKHLKYSKFWNVNNSGKSAMAQIKLSSRTGMLILYIPAFLAGLASFWIFPRQDLRFLMLTSALTFHFFKRNFEVLFIHKYSGGVILDSAILIGTFYFSITATMIYFQHLSEGLPEPRIDLKYVGMIVFLLGISGNLYHHYLLSKMRNDGEKQYKIPKGGLFDKVACPHYLFEIITFWGIFLISQNLYALFCALGISFYLMGRSYATRKWYLSKFDIFPQDVKAVFPYVF</sequence>